<accession>A0A6G1JAZ7</accession>
<evidence type="ECO:0008006" key="3">
    <source>
        <dbReference type="Google" id="ProtNLM"/>
    </source>
</evidence>
<reference evidence="1" key="1">
    <citation type="journal article" date="2020" name="Stud. Mycol.">
        <title>101 Dothideomycetes genomes: a test case for predicting lifestyles and emergence of pathogens.</title>
        <authorList>
            <person name="Haridas S."/>
            <person name="Albert R."/>
            <person name="Binder M."/>
            <person name="Bloem J."/>
            <person name="Labutti K."/>
            <person name="Salamov A."/>
            <person name="Andreopoulos B."/>
            <person name="Baker S."/>
            <person name="Barry K."/>
            <person name="Bills G."/>
            <person name="Bluhm B."/>
            <person name="Cannon C."/>
            <person name="Castanera R."/>
            <person name="Culley D."/>
            <person name="Daum C."/>
            <person name="Ezra D."/>
            <person name="Gonzalez J."/>
            <person name="Henrissat B."/>
            <person name="Kuo A."/>
            <person name="Liang C."/>
            <person name="Lipzen A."/>
            <person name="Lutzoni F."/>
            <person name="Magnuson J."/>
            <person name="Mondo S."/>
            <person name="Nolan M."/>
            <person name="Ohm R."/>
            <person name="Pangilinan J."/>
            <person name="Park H.-J."/>
            <person name="Ramirez L."/>
            <person name="Alfaro M."/>
            <person name="Sun H."/>
            <person name="Tritt A."/>
            <person name="Yoshinaga Y."/>
            <person name="Zwiers L.-H."/>
            <person name="Turgeon B."/>
            <person name="Goodwin S."/>
            <person name="Spatafora J."/>
            <person name="Crous P."/>
            <person name="Grigoriev I."/>
        </authorList>
    </citation>
    <scope>NUCLEOTIDE SEQUENCE</scope>
    <source>
        <strain evidence="1">CBS 122367</strain>
    </source>
</reference>
<protein>
    <recommendedName>
        <fullName evidence="3">Heterokaryon incompatibility domain-containing protein</fullName>
    </recommendedName>
</protein>
<dbReference type="AlphaFoldDB" id="A0A6G1JAZ7"/>
<gene>
    <name evidence="1" type="ORF">K458DRAFT_414657</name>
</gene>
<name>A0A6G1JAZ7_9PLEO</name>
<sequence>MAEVYANAWITIAASYARDASQGLFDSCHRPSLELLKLPSYNSFGHLDGSLYVGGVHEQNGSRWGVERLEPDQEILSTRAWATQEMLLSRRVVYFTRRFIFWSCRQVSVDETGVEYYPKCSPRQISFRWCNVVEEFSKRQLTYATDKFKALEGIESHWAAKLNDECIFGHWKKDLPSELTWTTSRANRRSNPLDIPTWSWASSMSPVDWGFRPQHLTGRCTAEFSPGQPSSQLFLRGHFKVLQHELHHSGVNFIDDVIEEEMYAMLIATTNRDYSTTWVYDIVLLLRCISQSEKTYERVGLAIYQVDTEEAKSFYNAPLIQIILL</sequence>
<dbReference type="PANTHER" id="PTHR33112">
    <property type="entry name" value="DOMAIN PROTEIN, PUTATIVE-RELATED"/>
    <property type="match status" value="1"/>
</dbReference>
<dbReference type="EMBL" id="MU005574">
    <property type="protein sequence ID" value="KAF2687588.1"/>
    <property type="molecule type" value="Genomic_DNA"/>
</dbReference>
<dbReference type="OrthoDB" id="5347061at2759"/>
<keyword evidence="2" id="KW-1185">Reference proteome</keyword>
<proteinExistence type="predicted"/>
<dbReference type="Proteomes" id="UP000799291">
    <property type="component" value="Unassembled WGS sequence"/>
</dbReference>
<dbReference type="PANTHER" id="PTHR33112:SF15">
    <property type="entry name" value="HETEROKARYON INCOMPATIBILITY DOMAIN-CONTAINING PROTEIN"/>
    <property type="match status" value="1"/>
</dbReference>
<evidence type="ECO:0000313" key="1">
    <source>
        <dbReference type="EMBL" id="KAF2687588.1"/>
    </source>
</evidence>
<evidence type="ECO:0000313" key="2">
    <source>
        <dbReference type="Proteomes" id="UP000799291"/>
    </source>
</evidence>
<organism evidence="1 2">
    <name type="scientific">Lentithecium fluviatile CBS 122367</name>
    <dbReference type="NCBI Taxonomy" id="1168545"/>
    <lineage>
        <taxon>Eukaryota</taxon>
        <taxon>Fungi</taxon>
        <taxon>Dikarya</taxon>
        <taxon>Ascomycota</taxon>
        <taxon>Pezizomycotina</taxon>
        <taxon>Dothideomycetes</taxon>
        <taxon>Pleosporomycetidae</taxon>
        <taxon>Pleosporales</taxon>
        <taxon>Massarineae</taxon>
        <taxon>Lentitheciaceae</taxon>
        <taxon>Lentithecium</taxon>
    </lineage>
</organism>